<proteinExistence type="predicted"/>
<keyword evidence="2" id="KW-1185">Reference proteome</keyword>
<dbReference type="EMBL" id="JAGKQQ010000001">
    <property type="protein sequence ID" value="MBP3954412.1"/>
    <property type="molecule type" value="Genomic_DNA"/>
</dbReference>
<dbReference type="Proteomes" id="UP000676565">
    <property type="component" value="Unassembled WGS sequence"/>
</dbReference>
<evidence type="ECO:0000313" key="2">
    <source>
        <dbReference type="Proteomes" id="UP000676565"/>
    </source>
</evidence>
<sequence length="61" mass="6637">MTFALAQTRRITASSASRICSPVAGSKSVRVRARVLLVYESEWVVAPLTARPWANGMSEVT</sequence>
<reference evidence="1 2" key="1">
    <citation type="submission" date="2021-04" db="EMBL/GenBank/DDBJ databases">
        <authorList>
            <person name="Ivanova A."/>
        </authorList>
    </citation>
    <scope>NUCLEOTIDE SEQUENCE [LARGE SCALE GENOMIC DNA]</scope>
    <source>
        <strain evidence="1 2">G18</strain>
    </source>
</reference>
<accession>A0ABS5BL28</accession>
<comment type="caution">
    <text evidence="1">The sequence shown here is derived from an EMBL/GenBank/DDBJ whole genome shotgun (WGS) entry which is preliminary data.</text>
</comment>
<name>A0ABS5BL28_9BACT</name>
<dbReference type="RefSeq" id="WP_210652541.1">
    <property type="nucleotide sequence ID" value="NZ_JAGKQQ010000001.1"/>
</dbReference>
<organism evidence="1 2">
    <name type="scientific">Gemmata palustris</name>
    <dbReference type="NCBI Taxonomy" id="2822762"/>
    <lineage>
        <taxon>Bacteria</taxon>
        <taxon>Pseudomonadati</taxon>
        <taxon>Planctomycetota</taxon>
        <taxon>Planctomycetia</taxon>
        <taxon>Gemmatales</taxon>
        <taxon>Gemmataceae</taxon>
        <taxon>Gemmata</taxon>
    </lineage>
</organism>
<evidence type="ECO:0000313" key="1">
    <source>
        <dbReference type="EMBL" id="MBP3954412.1"/>
    </source>
</evidence>
<gene>
    <name evidence="1" type="ORF">J8F10_03790</name>
</gene>
<protein>
    <submittedName>
        <fullName evidence="1">Uncharacterized protein</fullName>
    </submittedName>
</protein>